<keyword evidence="9" id="KW-0472">Membrane</keyword>
<dbReference type="SMART" id="SM00387">
    <property type="entry name" value="HATPase_c"/>
    <property type="match status" value="1"/>
</dbReference>
<feature type="transmembrane region" description="Helical" evidence="9">
    <location>
        <begin position="56"/>
        <end position="76"/>
    </location>
</feature>
<gene>
    <name evidence="12" type="ORF">J2Z35_002073</name>
</gene>
<evidence type="ECO:0000259" key="11">
    <source>
        <dbReference type="PROSITE" id="PS50885"/>
    </source>
</evidence>
<dbReference type="InterPro" id="IPR003660">
    <property type="entry name" value="HAMP_dom"/>
</dbReference>
<dbReference type="GO" id="GO:0016301">
    <property type="term" value="F:kinase activity"/>
    <property type="evidence" value="ECO:0007669"/>
    <property type="project" value="UniProtKB-KW"/>
</dbReference>
<dbReference type="Gene3D" id="1.10.287.130">
    <property type="match status" value="1"/>
</dbReference>
<dbReference type="SMART" id="SM00388">
    <property type="entry name" value="HisKA"/>
    <property type="match status" value="1"/>
</dbReference>
<dbReference type="InterPro" id="IPR036097">
    <property type="entry name" value="HisK_dim/P_sf"/>
</dbReference>
<proteinExistence type="predicted"/>
<protein>
    <recommendedName>
        <fullName evidence="3">histidine kinase</fullName>
        <ecNumber evidence="3">2.7.13.3</ecNumber>
    </recommendedName>
</protein>
<dbReference type="Pfam" id="PF00672">
    <property type="entry name" value="HAMP"/>
    <property type="match status" value="1"/>
</dbReference>
<keyword evidence="9" id="KW-0812">Transmembrane</keyword>
<feature type="transmembrane region" description="Helical" evidence="9">
    <location>
        <begin position="88"/>
        <end position="107"/>
    </location>
</feature>
<dbReference type="Pfam" id="PF02518">
    <property type="entry name" value="HATPase_c"/>
    <property type="match status" value="1"/>
</dbReference>
<keyword evidence="8" id="KW-0175">Coiled coil</keyword>
<dbReference type="EC" id="2.7.13.3" evidence="3"/>
<keyword evidence="7" id="KW-0902">Two-component regulatory system</keyword>
<evidence type="ECO:0000259" key="10">
    <source>
        <dbReference type="PROSITE" id="PS50109"/>
    </source>
</evidence>
<evidence type="ECO:0000313" key="13">
    <source>
        <dbReference type="Proteomes" id="UP001314903"/>
    </source>
</evidence>
<dbReference type="PRINTS" id="PR00344">
    <property type="entry name" value="BCTRLSENSOR"/>
</dbReference>
<dbReference type="Gene3D" id="6.10.340.10">
    <property type="match status" value="1"/>
</dbReference>
<dbReference type="Gene3D" id="3.30.565.10">
    <property type="entry name" value="Histidine kinase-like ATPase, C-terminal domain"/>
    <property type="match status" value="1"/>
</dbReference>
<comment type="subcellular location">
    <subcellularLocation>
        <location evidence="2">Membrane</location>
    </subcellularLocation>
</comment>
<dbReference type="SUPFAM" id="SSF158472">
    <property type="entry name" value="HAMP domain-like"/>
    <property type="match status" value="1"/>
</dbReference>
<sequence length="389" mass="44045">MGKRTSLVYKMVNMVIYILKTTYKALADVVSSFFNELTNRLRFSIKLKITLSYLRTFFWVSALNSTVIIIGFVVVVPQDILAIHFPKIALVLGISMTLGFFLTLIMGNKSGDKIIEPIKQMTKTVKNITINDLSKRIDVSGSKDELKDLAFTFNNMMNRIESSVEKQNQFVSDASHELRTPISVVKGYADLLERWGKDEKQVLEESVKAIQNEANHMNKLVEKLLFLARGDMNAQKLEKEKFNLNDLIVEIYKETKMIDNEHTITLESIYEDVFLFGDKRLIKEAIRAFVENSIKYTEYGGSIKIMLDSSEKNAKIGVIDTGSGIKSEDIPKIFDRFYRADKSRTKKSGGTGLGLSIAKWIIDSHQGSIDVSSTEGEGTQIWTYIPKSV</sequence>
<evidence type="ECO:0000256" key="3">
    <source>
        <dbReference type="ARBA" id="ARBA00012438"/>
    </source>
</evidence>
<dbReference type="PROSITE" id="PS50109">
    <property type="entry name" value="HIS_KIN"/>
    <property type="match status" value="1"/>
</dbReference>
<evidence type="ECO:0000256" key="8">
    <source>
        <dbReference type="SAM" id="Coils"/>
    </source>
</evidence>
<keyword evidence="4" id="KW-0597">Phosphoprotein</keyword>
<dbReference type="InterPro" id="IPR050351">
    <property type="entry name" value="BphY/WalK/GraS-like"/>
</dbReference>
<dbReference type="Pfam" id="PF00512">
    <property type="entry name" value="HisKA"/>
    <property type="match status" value="1"/>
</dbReference>
<dbReference type="SUPFAM" id="SSF55874">
    <property type="entry name" value="ATPase domain of HSP90 chaperone/DNA topoisomerase II/histidine kinase"/>
    <property type="match status" value="1"/>
</dbReference>
<keyword evidence="5" id="KW-0808">Transferase</keyword>
<dbReference type="InterPro" id="IPR036890">
    <property type="entry name" value="HATPase_C_sf"/>
</dbReference>
<dbReference type="InterPro" id="IPR003661">
    <property type="entry name" value="HisK_dim/P_dom"/>
</dbReference>
<keyword evidence="13" id="KW-1185">Reference proteome</keyword>
<keyword evidence="6 12" id="KW-0418">Kinase</keyword>
<evidence type="ECO:0000256" key="7">
    <source>
        <dbReference type="ARBA" id="ARBA00023012"/>
    </source>
</evidence>
<feature type="domain" description="Histidine kinase" evidence="10">
    <location>
        <begin position="173"/>
        <end position="389"/>
    </location>
</feature>
<accession>A0ABS4KKG4</accession>
<feature type="domain" description="HAMP" evidence="11">
    <location>
        <begin position="112"/>
        <end position="165"/>
    </location>
</feature>
<evidence type="ECO:0000256" key="1">
    <source>
        <dbReference type="ARBA" id="ARBA00000085"/>
    </source>
</evidence>
<keyword evidence="9" id="KW-1133">Transmembrane helix</keyword>
<dbReference type="InterPro" id="IPR004358">
    <property type="entry name" value="Sig_transdc_His_kin-like_C"/>
</dbReference>
<dbReference type="RefSeq" id="WP_245330855.1">
    <property type="nucleotide sequence ID" value="NZ_JAGGLI010000025.1"/>
</dbReference>
<dbReference type="InterPro" id="IPR005467">
    <property type="entry name" value="His_kinase_dom"/>
</dbReference>
<dbReference type="PANTHER" id="PTHR45453:SF1">
    <property type="entry name" value="PHOSPHATE REGULON SENSOR PROTEIN PHOR"/>
    <property type="match status" value="1"/>
</dbReference>
<dbReference type="EMBL" id="JAGGLI010000025">
    <property type="protein sequence ID" value="MBP2028272.1"/>
    <property type="molecule type" value="Genomic_DNA"/>
</dbReference>
<feature type="coiled-coil region" evidence="8">
    <location>
        <begin position="200"/>
        <end position="254"/>
    </location>
</feature>
<name>A0ABS4KKG4_9FIRM</name>
<dbReference type="Proteomes" id="UP001314903">
    <property type="component" value="Unassembled WGS sequence"/>
</dbReference>
<reference evidence="12 13" key="1">
    <citation type="submission" date="2021-03" db="EMBL/GenBank/DDBJ databases">
        <title>Genomic Encyclopedia of Type Strains, Phase IV (KMG-IV): sequencing the most valuable type-strain genomes for metagenomic binning, comparative biology and taxonomic classification.</title>
        <authorList>
            <person name="Goeker M."/>
        </authorList>
    </citation>
    <scope>NUCLEOTIDE SEQUENCE [LARGE SCALE GENOMIC DNA]</scope>
    <source>
        <strain evidence="12 13">DSM 27512</strain>
    </source>
</reference>
<dbReference type="CDD" id="cd06225">
    <property type="entry name" value="HAMP"/>
    <property type="match status" value="1"/>
</dbReference>
<organism evidence="12 13">
    <name type="scientific">Acetoanaerobium pronyense</name>
    <dbReference type="NCBI Taxonomy" id="1482736"/>
    <lineage>
        <taxon>Bacteria</taxon>
        <taxon>Bacillati</taxon>
        <taxon>Bacillota</taxon>
        <taxon>Clostridia</taxon>
        <taxon>Peptostreptococcales</taxon>
        <taxon>Filifactoraceae</taxon>
        <taxon>Acetoanaerobium</taxon>
    </lineage>
</organism>
<evidence type="ECO:0000313" key="12">
    <source>
        <dbReference type="EMBL" id="MBP2028272.1"/>
    </source>
</evidence>
<dbReference type="SMART" id="SM00304">
    <property type="entry name" value="HAMP"/>
    <property type="match status" value="1"/>
</dbReference>
<evidence type="ECO:0000256" key="6">
    <source>
        <dbReference type="ARBA" id="ARBA00022777"/>
    </source>
</evidence>
<dbReference type="InterPro" id="IPR003594">
    <property type="entry name" value="HATPase_dom"/>
</dbReference>
<evidence type="ECO:0000256" key="2">
    <source>
        <dbReference type="ARBA" id="ARBA00004370"/>
    </source>
</evidence>
<dbReference type="CDD" id="cd00082">
    <property type="entry name" value="HisKA"/>
    <property type="match status" value="1"/>
</dbReference>
<dbReference type="PANTHER" id="PTHR45453">
    <property type="entry name" value="PHOSPHATE REGULON SENSOR PROTEIN PHOR"/>
    <property type="match status" value="1"/>
</dbReference>
<dbReference type="SUPFAM" id="SSF47384">
    <property type="entry name" value="Homodimeric domain of signal transducing histidine kinase"/>
    <property type="match status" value="1"/>
</dbReference>
<evidence type="ECO:0000256" key="5">
    <source>
        <dbReference type="ARBA" id="ARBA00022679"/>
    </source>
</evidence>
<comment type="catalytic activity">
    <reaction evidence="1">
        <text>ATP + protein L-histidine = ADP + protein N-phospho-L-histidine.</text>
        <dbReference type="EC" id="2.7.13.3"/>
    </reaction>
</comment>
<evidence type="ECO:0000256" key="4">
    <source>
        <dbReference type="ARBA" id="ARBA00022553"/>
    </source>
</evidence>
<dbReference type="PROSITE" id="PS50885">
    <property type="entry name" value="HAMP"/>
    <property type="match status" value="1"/>
</dbReference>
<evidence type="ECO:0000256" key="9">
    <source>
        <dbReference type="SAM" id="Phobius"/>
    </source>
</evidence>
<comment type="caution">
    <text evidence="12">The sequence shown here is derived from an EMBL/GenBank/DDBJ whole genome shotgun (WGS) entry which is preliminary data.</text>
</comment>